<gene>
    <name evidence="2" type="ORF">FRACYDRAFT_248096</name>
</gene>
<dbReference type="EMBL" id="KV784374">
    <property type="protein sequence ID" value="OEU09846.1"/>
    <property type="molecule type" value="Genomic_DNA"/>
</dbReference>
<dbReference type="AlphaFoldDB" id="A0A1E7EVF6"/>
<feature type="domain" description="PEP-utilising enzyme C-terminal" evidence="1">
    <location>
        <begin position="3"/>
        <end position="250"/>
    </location>
</feature>
<organism evidence="2 3">
    <name type="scientific">Fragilariopsis cylindrus CCMP1102</name>
    <dbReference type="NCBI Taxonomy" id="635003"/>
    <lineage>
        <taxon>Eukaryota</taxon>
        <taxon>Sar</taxon>
        <taxon>Stramenopiles</taxon>
        <taxon>Ochrophyta</taxon>
        <taxon>Bacillariophyta</taxon>
        <taxon>Bacillariophyceae</taxon>
        <taxon>Bacillariophycidae</taxon>
        <taxon>Bacillariales</taxon>
        <taxon>Bacillariaceae</taxon>
        <taxon>Fragilariopsis</taxon>
    </lineage>
</organism>
<evidence type="ECO:0000313" key="2">
    <source>
        <dbReference type="EMBL" id="OEU09846.1"/>
    </source>
</evidence>
<dbReference type="InterPro" id="IPR040442">
    <property type="entry name" value="Pyrv_kinase-like_dom_sf"/>
</dbReference>
<proteinExistence type="predicted"/>
<reference evidence="2 3" key="1">
    <citation type="submission" date="2016-09" db="EMBL/GenBank/DDBJ databases">
        <title>Extensive genetic diversity and differential bi-allelic expression allows diatom success in the polar Southern Ocean.</title>
        <authorList>
            <consortium name="DOE Joint Genome Institute"/>
            <person name="Mock T."/>
            <person name="Otillar R.P."/>
            <person name="Strauss J."/>
            <person name="Dupont C."/>
            <person name="Frickenhaus S."/>
            <person name="Maumus F."/>
            <person name="Mcmullan M."/>
            <person name="Sanges R."/>
            <person name="Schmutz J."/>
            <person name="Toseland A."/>
            <person name="Valas R."/>
            <person name="Veluchamy A."/>
            <person name="Ward B.J."/>
            <person name="Allen A."/>
            <person name="Barry K."/>
            <person name="Falciatore A."/>
            <person name="Ferrante M."/>
            <person name="Fortunato A.E."/>
            <person name="Gloeckner G."/>
            <person name="Gruber A."/>
            <person name="Hipkin R."/>
            <person name="Janech M."/>
            <person name="Kroth P."/>
            <person name="Leese F."/>
            <person name="Lindquist E."/>
            <person name="Lyon B.R."/>
            <person name="Martin J."/>
            <person name="Mayer C."/>
            <person name="Parker M."/>
            <person name="Quesneville H."/>
            <person name="Raymond J."/>
            <person name="Uhlig C."/>
            <person name="Valentin K.U."/>
            <person name="Worden A.Z."/>
            <person name="Armbrust E.V."/>
            <person name="Bowler C."/>
            <person name="Green B."/>
            <person name="Moulton V."/>
            <person name="Van Oosterhout C."/>
            <person name="Grigoriev I."/>
        </authorList>
    </citation>
    <scope>NUCLEOTIDE SEQUENCE [LARGE SCALE GENOMIC DNA]</scope>
    <source>
        <strain evidence="2 3">CCMP1102</strain>
    </source>
</reference>
<dbReference type="Proteomes" id="UP000095751">
    <property type="component" value="Unassembled WGS sequence"/>
</dbReference>
<sequence length="276" mass="30845">MSGTTADARKGRKNGANGIGLCRSEQMSFKPARILKLRQFILGSDKQAEEALHDLLQFQRKDYEGIYKEMGGLPVTVRLLDPPLHKFLPSLNEEVVLIGLAKQLGFTIHELKEKVRTMQEVNSMIGLRGCRLGVTRPLLVEMQVRAILEAALNSLDDDIDAMPDIMVPLVGTFEEFHHQRKLIESVANKVFKEHNRRTCSFKIGTMIEVPRPALITDEIAAAKDGGTEFFSFGSNYLNQKTARLYSRDDASRIVRHSVSLSARLAAAHASVENTQE</sequence>
<dbReference type="GO" id="GO:0050242">
    <property type="term" value="F:pyruvate, phosphate dikinase activity"/>
    <property type="evidence" value="ECO:0007669"/>
    <property type="project" value="InterPro"/>
</dbReference>
<dbReference type="InterPro" id="IPR000121">
    <property type="entry name" value="PEP_util_C"/>
</dbReference>
<keyword evidence="3" id="KW-1185">Reference proteome</keyword>
<dbReference type="SUPFAM" id="SSF51621">
    <property type="entry name" value="Phosphoenolpyruvate/pyruvate domain"/>
    <property type="match status" value="1"/>
</dbReference>
<dbReference type="InterPro" id="IPR010121">
    <property type="entry name" value="Pyruvate_phosphate_dikinase"/>
</dbReference>
<evidence type="ECO:0000259" key="1">
    <source>
        <dbReference type="Pfam" id="PF02896"/>
    </source>
</evidence>
<accession>A0A1E7EVF6</accession>
<dbReference type="PANTHER" id="PTHR22931:SF9">
    <property type="entry name" value="PYRUVATE, PHOSPHATE DIKINASE 1, CHLOROPLASTIC"/>
    <property type="match status" value="1"/>
</dbReference>
<dbReference type="Pfam" id="PF02896">
    <property type="entry name" value="PEP-utilizers_C"/>
    <property type="match status" value="1"/>
</dbReference>
<dbReference type="PANTHER" id="PTHR22931">
    <property type="entry name" value="PHOSPHOENOLPYRUVATE DIKINASE-RELATED"/>
    <property type="match status" value="1"/>
</dbReference>
<name>A0A1E7EVF6_9STRA</name>
<evidence type="ECO:0000313" key="3">
    <source>
        <dbReference type="Proteomes" id="UP000095751"/>
    </source>
</evidence>
<protein>
    <submittedName>
        <fullName evidence="2">PEP-utilizing enzyme</fullName>
    </submittedName>
</protein>
<dbReference type="InParanoid" id="A0A1E7EVF6"/>
<dbReference type="KEGG" id="fcy:FRACYDRAFT_248096"/>
<dbReference type="InterPro" id="IPR015813">
    <property type="entry name" value="Pyrv/PenolPyrv_kinase-like_dom"/>
</dbReference>
<dbReference type="OrthoDB" id="6123450at2759"/>
<dbReference type="Gene3D" id="3.20.20.60">
    <property type="entry name" value="Phosphoenolpyruvate-binding domains"/>
    <property type="match status" value="1"/>
</dbReference>